<evidence type="ECO:0000313" key="3">
    <source>
        <dbReference type="Proteomes" id="UP001262754"/>
    </source>
</evidence>
<dbReference type="EMBL" id="JAVDRL010000014">
    <property type="protein sequence ID" value="MDR6533745.1"/>
    <property type="molecule type" value="Genomic_DNA"/>
</dbReference>
<name>A0ABU1N6T9_9CAUL</name>
<keyword evidence="1" id="KW-0472">Membrane</keyword>
<protein>
    <submittedName>
        <fullName evidence="2">Protein-S-isoprenylcysteine O-methyltransferase Ste14</fullName>
    </submittedName>
</protein>
<keyword evidence="1" id="KW-0812">Transmembrane</keyword>
<evidence type="ECO:0000313" key="2">
    <source>
        <dbReference type="EMBL" id="MDR6533745.1"/>
    </source>
</evidence>
<dbReference type="Proteomes" id="UP001262754">
    <property type="component" value="Unassembled WGS sequence"/>
</dbReference>
<reference evidence="2 3" key="1">
    <citation type="submission" date="2023-07" db="EMBL/GenBank/DDBJ databases">
        <title>Sorghum-associated microbial communities from plants grown in Nebraska, USA.</title>
        <authorList>
            <person name="Schachtman D."/>
        </authorList>
    </citation>
    <scope>NUCLEOTIDE SEQUENCE [LARGE SCALE GENOMIC DNA]</scope>
    <source>
        <strain evidence="2 3">DS2154</strain>
    </source>
</reference>
<proteinExistence type="predicted"/>
<comment type="caution">
    <text evidence="2">The sequence shown here is derived from an EMBL/GenBank/DDBJ whole genome shotgun (WGS) entry which is preliminary data.</text>
</comment>
<keyword evidence="3" id="KW-1185">Reference proteome</keyword>
<gene>
    <name evidence="2" type="ORF">J2800_004515</name>
</gene>
<evidence type="ECO:0000256" key="1">
    <source>
        <dbReference type="SAM" id="Phobius"/>
    </source>
</evidence>
<accession>A0ABU1N6T9</accession>
<keyword evidence="1" id="KW-1133">Transmembrane helix</keyword>
<organism evidence="2 3">
    <name type="scientific">Caulobacter rhizosphaerae</name>
    <dbReference type="NCBI Taxonomy" id="2010972"/>
    <lineage>
        <taxon>Bacteria</taxon>
        <taxon>Pseudomonadati</taxon>
        <taxon>Pseudomonadota</taxon>
        <taxon>Alphaproteobacteria</taxon>
        <taxon>Caulobacterales</taxon>
        <taxon>Caulobacteraceae</taxon>
        <taxon>Caulobacter</taxon>
    </lineage>
</organism>
<feature type="transmembrane region" description="Helical" evidence="1">
    <location>
        <begin position="74"/>
        <end position="96"/>
    </location>
</feature>
<dbReference type="RefSeq" id="WP_310034692.1">
    <property type="nucleotide sequence ID" value="NZ_JAVDRL010000014.1"/>
</dbReference>
<sequence>MSPEDRLAAFLSADAALARPAVDAAFVAEVMQRVARRELQVKLASAAVTALAAGAVLWACAPVLNLAVQTLAPVLLPAAGILTLAAAAGLLGAQVLTRR</sequence>
<feature type="transmembrane region" description="Helical" evidence="1">
    <location>
        <begin position="43"/>
        <end position="68"/>
    </location>
</feature>